<dbReference type="InterPro" id="IPR015813">
    <property type="entry name" value="Pyrv/PenolPyrv_kinase-like_dom"/>
</dbReference>
<keyword evidence="9" id="KW-0067">ATP-binding</keyword>
<accession>A0A7S0ZL37</accession>
<dbReference type="EC" id="2.7.1.40" evidence="4 13"/>
<dbReference type="InterPro" id="IPR015793">
    <property type="entry name" value="Pyrv_Knase_brl"/>
</dbReference>
<sequence length="337" mass="37018">MIARGDLGTAIPFEQVPTVQEKIVNLCRSLGKPCLISTHFLESMTCYPTPTRAEVADITEAVYQGADALILTSETASGRFPFRSLSTMHAVTKRIEEHMADRKLAQKVVKQPSVLKMKHATNTTAFKSTFIAEKLASSAAVLSDQRNAKAILVFTQKGLMANLLSRNRPRAPIVAFTAAPAIRNKLSILYGVRPLQITFLDNSEDTIQSAFNELKLRKVVEKGDMVVVVADVLGGTKGSPKEDIEIVFEEFSRGSGVISQGRVRAALRRLGLKVSDAVEAALGMRDFDLEESTRMELAASKNTTAAPVEQTVDFQRFCQYVEEATEVVHTLQLRCVE</sequence>
<dbReference type="PANTHER" id="PTHR11817">
    <property type="entry name" value="PYRUVATE KINASE"/>
    <property type="match status" value="1"/>
</dbReference>
<keyword evidence="6" id="KW-0479">Metal-binding</keyword>
<dbReference type="InterPro" id="IPR040442">
    <property type="entry name" value="Pyrv_kinase-like_dom_sf"/>
</dbReference>
<keyword evidence="7" id="KW-0547">Nucleotide-binding</keyword>
<comment type="cofactor">
    <cofactor evidence="1">
        <name>K(+)</name>
        <dbReference type="ChEBI" id="CHEBI:29103"/>
    </cofactor>
</comment>
<keyword evidence="5 13" id="KW-0808">Transferase</keyword>
<dbReference type="GO" id="GO:0016301">
    <property type="term" value="F:kinase activity"/>
    <property type="evidence" value="ECO:0007669"/>
    <property type="project" value="UniProtKB-KW"/>
</dbReference>
<dbReference type="InterPro" id="IPR036918">
    <property type="entry name" value="Pyrv_Knase_C_sf"/>
</dbReference>
<dbReference type="Gene3D" id="3.20.20.60">
    <property type="entry name" value="Phosphoenolpyruvate-binding domains"/>
    <property type="match status" value="1"/>
</dbReference>
<feature type="domain" description="Pyruvate kinase barrel" evidence="14">
    <location>
        <begin position="1"/>
        <end position="84"/>
    </location>
</feature>
<dbReference type="GO" id="GO:0004743">
    <property type="term" value="F:pyruvate kinase activity"/>
    <property type="evidence" value="ECO:0007669"/>
    <property type="project" value="UniProtKB-EC"/>
</dbReference>
<dbReference type="PRINTS" id="PR01050">
    <property type="entry name" value="PYRUVTKNASE"/>
</dbReference>
<dbReference type="SUPFAM" id="SSF51621">
    <property type="entry name" value="Phosphoenolpyruvate/pyruvate domain"/>
    <property type="match status" value="1"/>
</dbReference>
<dbReference type="SUPFAM" id="SSF52935">
    <property type="entry name" value="PK C-terminal domain-like"/>
    <property type="match status" value="1"/>
</dbReference>
<keyword evidence="11 13" id="KW-0324">Glycolysis</keyword>
<evidence type="ECO:0000259" key="14">
    <source>
        <dbReference type="Pfam" id="PF00224"/>
    </source>
</evidence>
<gene>
    <name evidence="16" type="ORF">TOLI1172_LOCUS9649</name>
</gene>
<comment type="pathway">
    <text evidence="2 13">Carbohydrate degradation; glycolysis; pyruvate from D-glyceraldehyde 3-phosphate: step 5/5.</text>
</comment>
<protein>
    <recommendedName>
        <fullName evidence="4 13">Pyruvate kinase</fullName>
        <ecNumber evidence="4 13">2.7.1.40</ecNumber>
    </recommendedName>
</protein>
<dbReference type="Pfam" id="PF02887">
    <property type="entry name" value="PK_C"/>
    <property type="match status" value="1"/>
</dbReference>
<evidence type="ECO:0000313" key="16">
    <source>
        <dbReference type="EMBL" id="CAD8825250.1"/>
    </source>
</evidence>
<dbReference type="GO" id="GO:0005524">
    <property type="term" value="F:ATP binding"/>
    <property type="evidence" value="ECO:0007669"/>
    <property type="project" value="UniProtKB-KW"/>
</dbReference>
<dbReference type="EMBL" id="HBFP01013349">
    <property type="protein sequence ID" value="CAD8825250.1"/>
    <property type="molecule type" value="Transcribed_RNA"/>
</dbReference>
<evidence type="ECO:0000256" key="4">
    <source>
        <dbReference type="ARBA" id="ARBA00012142"/>
    </source>
</evidence>
<evidence type="ECO:0000256" key="5">
    <source>
        <dbReference type="ARBA" id="ARBA00022679"/>
    </source>
</evidence>
<dbReference type="GO" id="GO:0000287">
    <property type="term" value="F:magnesium ion binding"/>
    <property type="evidence" value="ECO:0007669"/>
    <property type="project" value="InterPro"/>
</dbReference>
<evidence type="ECO:0000256" key="11">
    <source>
        <dbReference type="ARBA" id="ARBA00023152"/>
    </source>
</evidence>
<evidence type="ECO:0000256" key="8">
    <source>
        <dbReference type="ARBA" id="ARBA00022777"/>
    </source>
</evidence>
<comment type="similarity">
    <text evidence="3 13">Belongs to the pyruvate kinase family.</text>
</comment>
<evidence type="ECO:0000256" key="6">
    <source>
        <dbReference type="ARBA" id="ARBA00022723"/>
    </source>
</evidence>
<dbReference type="UniPathway" id="UPA00109">
    <property type="reaction ID" value="UER00188"/>
</dbReference>
<proteinExistence type="inferred from homology"/>
<feature type="domain" description="Pyruvate kinase C-terminal" evidence="15">
    <location>
        <begin position="133"/>
        <end position="239"/>
    </location>
</feature>
<evidence type="ECO:0000256" key="2">
    <source>
        <dbReference type="ARBA" id="ARBA00004997"/>
    </source>
</evidence>
<dbReference type="AlphaFoldDB" id="A0A7S0ZL37"/>
<name>A0A7S0ZL37_9RHOD</name>
<comment type="catalytic activity">
    <reaction evidence="13">
        <text>pyruvate + ATP = phosphoenolpyruvate + ADP + H(+)</text>
        <dbReference type="Rhea" id="RHEA:18157"/>
        <dbReference type="ChEBI" id="CHEBI:15361"/>
        <dbReference type="ChEBI" id="CHEBI:15378"/>
        <dbReference type="ChEBI" id="CHEBI:30616"/>
        <dbReference type="ChEBI" id="CHEBI:58702"/>
        <dbReference type="ChEBI" id="CHEBI:456216"/>
        <dbReference type="EC" id="2.7.1.40"/>
    </reaction>
</comment>
<dbReference type="GO" id="GO:0030955">
    <property type="term" value="F:potassium ion binding"/>
    <property type="evidence" value="ECO:0007669"/>
    <property type="project" value="InterPro"/>
</dbReference>
<evidence type="ECO:0000256" key="10">
    <source>
        <dbReference type="ARBA" id="ARBA00022842"/>
    </source>
</evidence>
<evidence type="ECO:0000256" key="7">
    <source>
        <dbReference type="ARBA" id="ARBA00022741"/>
    </source>
</evidence>
<evidence type="ECO:0000256" key="9">
    <source>
        <dbReference type="ARBA" id="ARBA00022840"/>
    </source>
</evidence>
<dbReference type="Gene3D" id="3.40.1380.20">
    <property type="entry name" value="Pyruvate kinase, C-terminal domain"/>
    <property type="match status" value="1"/>
</dbReference>
<evidence type="ECO:0000256" key="1">
    <source>
        <dbReference type="ARBA" id="ARBA00001958"/>
    </source>
</evidence>
<reference evidence="16" key="1">
    <citation type="submission" date="2021-01" db="EMBL/GenBank/DDBJ databases">
        <authorList>
            <person name="Corre E."/>
            <person name="Pelletier E."/>
            <person name="Niang G."/>
            <person name="Scheremetjew M."/>
            <person name="Finn R."/>
            <person name="Kale V."/>
            <person name="Holt S."/>
            <person name="Cochrane G."/>
            <person name="Meng A."/>
            <person name="Brown T."/>
            <person name="Cohen L."/>
        </authorList>
    </citation>
    <scope>NUCLEOTIDE SEQUENCE</scope>
    <source>
        <strain evidence="16">CCMP3278</strain>
    </source>
</reference>
<organism evidence="16">
    <name type="scientific">Timspurckia oligopyrenoides</name>
    <dbReference type="NCBI Taxonomy" id="708627"/>
    <lineage>
        <taxon>Eukaryota</taxon>
        <taxon>Rhodophyta</taxon>
        <taxon>Bangiophyceae</taxon>
        <taxon>Porphyridiales</taxon>
        <taxon>Porphyridiaceae</taxon>
        <taxon>Timspurckia</taxon>
    </lineage>
</organism>
<dbReference type="InterPro" id="IPR015795">
    <property type="entry name" value="Pyrv_Knase_C"/>
</dbReference>
<evidence type="ECO:0000259" key="15">
    <source>
        <dbReference type="Pfam" id="PF02887"/>
    </source>
</evidence>
<dbReference type="InterPro" id="IPR001697">
    <property type="entry name" value="Pyr_Knase"/>
</dbReference>
<dbReference type="Pfam" id="PF00224">
    <property type="entry name" value="PK"/>
    <property type="match status" value="1"/>
</dbReference>
<evidence type="ECO:0000256" key="12">
    <source>
        <dbReference type="ARBA" id="ARBA00023317"/>
    </source>
</evidence>
<evidence type="ECO:0000256" key="3">
    <source>
        <dbReference type="ARBA" id="ARBA00008663"/>
    </source>
</evidence>
<keyword evidence="8 13" id="KW-0418">Kinase</keyword>
<evidence type="ECO:0000256" key="13">
    <source>
        <dbReference type="RuleBase" id="RU000504"/>
    </source>
</evidence>
<keyword evidence="12" id="KW-0670">Pyruvate</keyword>
<keyword evidence="10 13" id="KW-0460">Magnesium</keyword>